<dbReference type="Gene3D" id="3.40.50.300">
    <property type="entry name" value="P-loop containing nucleotide triphosphate hydrolases"/>
    <property type="match status" value="2"/>
</dbReference>
<evidence type="ECO:0000256" key="4">
    <source>
        <dbReference type="SAM" id="Coils"/>
    </source>
</evidence>
<dbReference type="FunFam" id="3.40.50.300:FF:000011">
    <property type="entry name" value="Putative ABC transporter ATP-binding component"/>
    <property type="match status" value="1"/>
</dbReference>
<feature type="domain" description="ABC transporter" evidence="6">
    <location>
        <begin position="10"/>
        <end position="279"/>
    </location>
</feature>
<evidence type="ECO:0000313" key="7">
    <source>
        <dbReference type="EMBL" id="WTU72256.1"/>
    </source>
</evidence>
<keyword evidence="4" id="KW-0175">Coiled coil</keyword>
<feature type="compositionally biased region" description="Pro residues" evidence="5">
    <location>
        <begin position="535"/>
        <end position="549"/>
    </location>
</feature>
<dbReference type="PROSITE" id="PS50893">
    <property type="entry name" value="ABC_TRANSPORTER_2"/>
    <property type="match status" value="2"/>
</dbReference>
<dbReference type="GO" id="GO:0016887">
    <property type="term" value="F:ATP hydrolysis activity"/>
    <property type="evidence" value="ECO:0007669"/>
    <property type="project" value="InterPro"/>
</dbReference>
<reference evidence="7" key="1">
    <citation type="submission" date="2022-10" db="EMBL/GenBank/DDBJ databases">
        <title>The complete genomes of actinobacterial strains from the NBC collection.</title>
        <authorList>
            <person name="Joergensen T.S."/>
            <person name="Alvarez Arevalo M."/>
            <person name="Sterndorff E.B."/>
            <person name="Faurdal D."/>
            <person name="Vuksanovic O."/>
            <person name="Mourched A.-S."/>
            <person name="Charusanti P."/>
            <person name="Shaw S."/>
            <person name="Blin K."/>
            <person name="Weber T."/>
        </authorList>
    </citation>
    <scope>NUCLEOTIDE SEQUENCE</scope>
    <source>
        <strain evidence="7">NBC_00049</strain>
    </source>
</reference>
<dbReference type="InterPro" id="IPR003439">
    <property type="entry name" value="ABC_transporter-like_ATP-bd"/>
</dbReference>
<organism evidence="7">
    <name type="scientific">Streptomyces sp. NBC_00049</name>
    <dbReference type="NCBI Taxonomy" id="2903617"/>
    <lineage>
        <taxon>Bacteria</taxon>
        <taxon>Bacillati</taxon>
        <taxon>Actinomycetota</taxon>
        <taxon>Actinomycetes</taxon>
        <taxon>Kitasatosporales</taxon>
        <taxon>Streptomycetaceae</taxon>
        <taxon>Streptomyces</taxon>
    </lineage>
</organism>
<keyword evidence="3 7" id="KW-0067">ATP-binding</keyword>
<sequence>MRAPLASTRIVLSEVTKSYGTRVVLDRVSCTVRPGERVGVVGDNGSGKSTLLRLLADRERPDHGEVTVAAPGGLGYLAQAPDLPPGARVGDAIDLALASLRALERRIRAAELVLHRAGAEELAGYGDLLAAYEARGGGDAERRVATTLRRLGERTALDPDRRLATLSGGQRSRLALAGALAAEPELLFLDEPTNDLDDEAVAWLEERLRAHRGTVVAVTHDRLFLDRVTTTILEVDQDSRTVRRYGNGYAGFLTARTAERARREREYEAWHEEIRTAERLADTNIARFEGIPRKLPRGFSGAGAFRARSRTHGAAGRIRNARERLHRLRENPVPPPARPLVFTGRFTGGAAGAVEVSGAALPGRLAPLSLRLAPGERLMVTGPNGVGKSTLLHLLAGELEPAQGLVRVSGRVGMLRQDDRWAREPRPAVEVFGQECAQRAVGHGLLTADDVTRPLRVLSAGQRRKLELARLVARPLDLLLLDEPTNHLAPAVVEELEAALAHFGGTLVLVTHDRRLRAAFRGRRLELSAAAPAPGRQPEPAPGRQPAPAPGRQLQSAATSR</sequence>
<dbReference type="PANTHER" id="PTHR19211">
    <property type="entry name" value="ATP-BINDING TRANSPORT PROTEIN-RELATED"/>
    <property type="match status" value="1"/>
</dbReference>
<feature type="domain" description="ABC transporter" evidence="6">
    <location>
        <begin position="349"/>
        <end position="554"/>
    </location>
</feature>
<accession>A0AAU2JKI7</accession>
<dbReference type="SMART" id="SM00382">
    <property type="entry name" value="AAA"/>
    <property type="match status" value="2"/>
</dbReference>
<keyword evidence="2" id="KW-0547">Nucleotide-binding</keyword>
<dbReference type="InterPro" id="IPR003593">
    <property type="entry name" value="AAA+_ATPase"/>
</dbReference>
<evidence type="ECO:0000259" key="6">
    <source>
        <dbReference type="PROSITE" id="PS50893"/>
    </source>
</evidence>
<feature type="coiled-coil region" evidence="4">
    <location>
        <begin position="93"/>
        <end position="120"/>
    </location>
</feature>
<dbReference type="CDD" id="cd03221">
    <property type="entry name" value="ABCF_EF-3"/>
    <property type="match status" value="1"/>
</dbReference>
<evidence type="ECO:0000256" key="2">
    <source>
        <dbReference type="ARBA" id="ARBA00022741"/>
    </source>
</evidence>
<evidence type="ECO:0000256" key="1">
    <source>
        <dbReference type="ARBA" id="ARBA00022737"/>
    </source>
</evidence>
<evidence type="ECO:0000256" key="5">
    <source>
        <dbReference type="SAM" id="MobiDB-lite"/>
    </source>
</evidence>
<dbReference type="InterPro" id="IPR027417">
    <property type="entry name" value="P-loop_NTPase"/>
</dbReference>
<dbReference type="GO" id="GO:0005524">
    <property type="term" value="F:ATP binding"/>
    <property type="evidence" value="ECO:0007669"/>
    <property type="project" value="UniProtKB-KW"/>
</dbReference>
<evidence type="ECO:0000256" key="3">
    <source>
        <dbReference type="ARBA" id="ARBA00022840"/>
    </source>
</evidence>
<dbReference type="InterPro" id="IPR050611">
    <property type="entry name" value="ABCF"/>
</dbReference>
<name>A0AAU2JKI7_9ACTN</name>
<dbReference type="SUPFAM" id="SSF52540">
    <property type="entry name" value="P-loop containing nucleoside triphosphate hydrolases"/>
    <property type="match status" value="2"/>
</dbReference>
<dbReference type="PANTHER" id="PTHR19211:SF14">
    <property type="entry name" value="ATP-BINDING CASSETTE SUB-FAMILY F MEMBER 1"/>
    <property type="match status" value="1"/>
</dbReference>
<feature type="region of interest" description="Disordered" evidence="5">
    <location>
        <begin position="527"/>
        <end position="561"/>
    </location>
</feature>
<dbReference type="PROSITE" id="PS00211">
    <property type="entry name" value="ABC_TRANSPORTER_1"/>
    <property type="match status" value="2"/>
</dbReference>
<proteinExistence type="predicted"/>
<dbReference type="AlphaFoldDB" id="A0AAU2JKI7"/>
<gene>
    <name evidence="7" type="ORF">OG327_02325</name>
</gene>
<keyword evidence="1" id="KW-0677">Repeat</keyword>
<dbReference type="Pfam" id="PF00005">
    <property type="entry name" value="ABC_tran"/>
    <property type="match status" value="2"/>
</dbReference>
<dbReference type="EMBL" id="CP108264">
    <property type="protein sequence ID" value="WTU72256.1"/>
    <property type="molecule type" value="Genomic_DNA"/>
</dbReference>
<protein>
    <submittedName>
        <fullName evidence="7">ATP-binding cassette domain-containing protein</fullName>
    </submittedName>
</protein>
<dbReference type="InterPro" id="IPR017871">
    <property type="entry name" value="ABC_transporter-like_CS"/>
</dbReference>